<proteinExistence type="predicted"/>
<evidence type="ECO:0000313" key="5">
    <source>
        <dbReference type="EMBL" id="MWB77265.1"/>
    </source>
</evidence>
<comment type="caution">
    <text evidence="5">The sequence shown here is derived from an EMBL/GenBank/DDBJ whole genome shotgun (WGS) entry which is preliminary data.</text>
</comment>
<protein>
    <submittedName>
        <fullName evidence="5">OmpA family protein</fullName>
    </submittedName>
</protein>
<dbReference type="Pfam" id="PF00691">
    <property type="entry name" value="OmpA"/>
    <property type="match status" value="1"/>
</dbReference>
<dbReference type="PANTHER" id="PTHR30329">
    <property type="entry name" value="STATOR ELEMENT OF FLAGELLAR MOTOR COMPLEX"/>
    <property type="match status" value="1"/>
</dbReference>
<dbReference type="InterPro" id="IPR036737">
    <property type="entry name" value="OmpA-like_sf"/>
</dbReference>
<dbReference type="InterPro" id="IPR050330">
    <property type="entry name" value="Bact_OuterMem_StrucFunc"/>
</dbReference>
<name>A0A844W2E7_9RHOB</name>
<evidence type="ECO:0000259" key="4">
    <source>
        <dbReference type="PROSITE" id="PS51123"/>
    </source>
</evidence>
<accession>A0A844W2E7</accession>
<feature type="transmembrane region" description="Helical" evidence="3">
    <location>
        <begin position="20"/>
        <end position="43"/>
    </location>
</feature>
<keyword evidence="2" id="KW-0175">Coiled coil</keyword>
<dbReference type="SUPFAM" id="SSF103088">
    <property type="entry name" value="OmpA-like"/>
    <property type="match status" value="1"/>
</dbReference>
<keyword evidence="3" id="KW-1133">Transmembrane helix</keyword>
<dbReference type="Proteomes" id="UP000443843">
    <property type="component" value="Unassembled WGS sequence"/>
</dbReference>
<dbReference type="GO" id="GO:0016020">
    <property type="term" value="C:membrane"/>
    <property type="evidence" value="ECO:0007669"/>
    <property type="project" value="UniProtKB-UniRule"/>
</dbReference>
<dbReference type="CDD" id="cd07185">
    <property type="entry name" value="OmpA_C-like"/>
    <property type="match status" value="1"/>
</dbReference>
<evidence type="ECO:0000256" key="1">
    <source>
        <dbReference type="PROSITE-ProRule" id="PRU00473"/>
    </source>
</evidence>
<keyword evidence="1 3" id="KW-0472">Membrane</keyword>
<keyword evidence="3" id="KW-0812">Transmembrane</keyword>
<reference evidence="5 6" key="1">
    <citation type="submission" date="2019-11" db="EMBL/GenBank/DDBJ databases">
        <title>Pseudooceanicola pacifica sp. nov., isolated from deep-sea sediment of the Pacific Ocean.</title>
        <authorList>
            <person name="Lyu L."/>
        </authorList>
    </citation>
    <scope>NUCLEOTIDE SEQUENCE [LARGE SCALE GENOMIC DNA]</scope>
    <source>
        <strain evidence="5 6">216_PA32_1</strain>
    </source>
</reference>
<feature type="domain" description="OmpA-like" evidence="4">
    <location>
        <begin position="155"/>
        <end position="302"/>
    </location>
</feature>
<dbReference type="AlphaFoldDB" id="A0A844W2E7"/>
<dbReference type="EMBL" id="WNXQ01000002">
    <property type="protein sequence ID" value="MWB77265.1"/>
    <property type="molecule type" value="Genomic_DNA"/>
</dbReference>
<evidence type="ECO:0000256" key="3">
    <source>
        <dbReference type="SAM" id="Phobius"/>
    </source>
</evidence>
<dbReference type="RefSeq" id="WP_160381530.1">
    <property type="nucleotide sequence ID" value="NZ_WNXQ01000002.1"/>
</dbReference>
<dbReference type="Gene3D" id="3.30.1330.60">
    <property type="entry name" value="OmpA-like domain"/>
    <property type="match status" value="1"/>
</dbReference>
<keyword evidence="6" id="KW-1185">Reference proteome</keyword>
<sequence length="323" mass="36084">MRALAASHRHRAEEEEESVFVSMTDMTVSFLFIVMILLAFFASRFKDQEVVARDEYDVVVGERDSARADLQSAEARIVELEGTIATLRAELLEAAERETDLKARIAELEAELEALRRNPLERYLDEVAATRLRILEDLRDKLRSDFPDLTVAISAENDALRFQGEGLFASGARTLTADKQKIVEDIAMRLDSVLPCYTTGRRQDWHEACNPGHAVIEAVQIEGHTDDVGDDLPNLRLSAERAAATYGAMSDKVPGLLDHQNYRGQPVISVAGYGKNRPIAGNDDAEGRATNRRIDLRFIMYSPGRSEEIEIIRKRLAVSDQPG</sequence>
<evidence type="ECO:0000313" key="6">
    <source>
        <dbReference type="Proteomes" id="UP000443843"/>
    </source>
</evidence>
<dbReference type="PANTHER" id="PTHR30329:SF21">
    <property type="entry name" value="LIPOPROTEIN YIAD-RELATED"/>
    <property type="match status" value="1"/>
</dbReference>
<organism evidence="5 6">
    <name type="scientific">Pseudooceanicola pacificus</name>
    <dbReference type="NCBI Taxonomy" id="2676438"/>
    <lineage>
        <taxon>Bacteria</taxon>
        <taxon>Pseudomonadati</taxon>
        <taxon>Pseudomonadota</taxon>
        <taxon>Alphaproteobacteria</taxon>
        <taxon>Rhodobacterales</taxon>
        <taxon>Paracoccaceae</taxon>
        <taxon>Pseudooceanicola</taxon>
    </lineage>
</organism>
<gene>
    <name evidence="5" type="ORF">GLS40_04440</name>
</gene>
<feature type="coiled-coil region" evidence="2">
    <location>
        <begin position="63"/>
        <end position="118"/>
    </location>
</feature>
<dbReference type="InterPro" id="IPR006665">
    <property type="entry name" value="OmpA-like"/>
</dbReference>
<evidence type="ECO:0000256" key="2">
    <source>
        <dbReference type="SAM" id="Coils"/>
    </source>
</evidence>
<dbReference type="Gene3D" id="1.10.287.1490">
    <property type="match status" value="1"/>
</dbReference>
<dbReference type="PROSITE" id="PS51123">
    <property type="entry name" value="OMPA_2"/>
    <property type="match status" value="1"/>
</dbReference>